<dbReference type="Gene3D" id="3.40.190.10">
    <property type="entry name" value="Periplasmic binding protein-like II"/>
    <property type="match status" value="1"/>
</dbReference>
<dbReference type="EMBL" id="RBVX01000010">
    <property type="protein sequence ID" value="RSL33079.1"/>
    <property type="molecule type" value="Genomic_DNA"/>
</dbReference>
<feature type="compositionally biased region" description="Acidic residues" evidence="5">
    <location>
        <begin position="37"/>
        <end position="48"/>
    </location>
</feature>
<feature type="chain" id="PRO_5018767237" evidence="6">
    <location>
        <begin position="22"/>
        <end position="305"/>
    </location>
</feature>
<feature type="region of interest" description="Disordered" evidence="5">
    <location>
        <begin position="279"/>
        <end position="305"/>
    </location>
</feature>
<protein>
    <submittedName>
        <fullName evidence="8">Glycine betaine ABC transporter substrate-binding protein</fullName>
    </submittedName>
</protein>
<evidence type="ECO:0000256" key="6">
    <source>
        <dbReference type="SAM" id="SignalP"/>
    </source>
</evidence>
<feature type="signal peptide" evidence="6">
    <location>
        <begin position="1"/>
        <end position="21"/>
    </location>
</feature>
<sequence length="305" mass="34045">MKKFGISAIVAASMFVFTACGESDGEQAGAEANNQTEEAEQNGEETDANGETIEIGVTPWTSTVPPTEIATILLEDMGYTVEQTQADVGGVFTGLSSGDLDVFMDGWFPMHNTYMDEYGDKLDETSVSYPEAEVGWVVPTYMEDIESVEDLKGNEDQFENEMFGIEEGAEATETSRELVESYELDMEVVASSEGGMMAEASRKIQQEKPVVFYGWRPHPMFNNYDLKVLDDPENFFEASDVKVITNNNFKEKAPEAYDFLSNWSIGIEEVEKMIVDIDENNEDPEDVAQEWIDNNQDKVESMTGE</sequence>
<evidence type="ECO:0000256" key="4">
    <source>
        <dbReference type="ARBA" id="ARBA00023136"/>
    </source>
</evidence>
<keyword evidence="4" id="KW-0472">Membrane</keyword>
<dbReference type="InterPro" id="IPR007210">
    <property type="entry name" value="ABC_Gly_betaine_transp_sub-bd"/>
</dbReference>
<dbReference type="GO" id="GO:0015226">
    <property type="term" value="F:carnitine transmembrane transporter activity"/>
    <property type="evidence" value="ECO:0007669"/>
    <property type="project" value="TreeGrafter"/>
</dbReference>
<keyword evidence="9" id="KW-1185">Reference proteome</keyword>
<dbReference type="Proteomes" id="UP000275076">
    <property type="component" value="Unassembled WGS sequence"/>
</dbReference>
<dbReference type="GO" id="GO:0015871">
    <property type="term" value="P:choline transport"/>
    <property type="evidence" value="ECO:0007669"/>
    <property type="project" value="TreeGrafter"/>
</dbReference>
<accession>A0A3R9WT60</accession>
<reference evidence="8 9" key="1">
    <citation type="submission" date="2018-10" db="EMBL/GenBank/DDBJ databases">
        <title>Draft genome sequence of Bacillus salarius IM0101, isolated from a hypersaline soil in Inner Mongolia, China.</title>
        <authorList>
            <person name="Yamprayoonswat W."/>
            <person name="Boonvisut S."/>
            <person name="Jumpathong W."/>
            <person name="Sittihan S."/>
            <person name="Ruangsuj P."/>
            <person name="Wanthongcharoen S."/>
            <person name="Thongpramul N."/>
            <person name="Pimmason S."/>
            <person name="Yu B."/>
            <person name="Yasawong M."/>
        </authorList>
    </citation>
    <scope>NUCLEOTIDE SEQUENCE [LARGE SCALE GENOMIC DNA]</scope>
    <source>
        <strain evidence="8 9">IM0101</strain>
    </source>
</reference>
<evidence type="ECO:0000256" key="1">
    <source>
        <dbReference type="ARBA" id="ARBA00004236"/>
    </source>
</evidence>
<dbReference type="GO" id="GO:0043190">
    <property type="term" value="C:ATP-binding cassette (ABC) transporter complex"/>
    <property type="evidence" value="ECO:0007669"/>
    <property type="project" value="InterPro"/>
</dbReference>
<evidence type="ECO:0000313" key="9">
    <source>
        <dbReference type="Proteomes" id="UP000275076"/>
    </source>
</evidence>
<evidence type="ECO:0000313" key="8">
    <source>
        <dbReference type="EMBL" id="RSL33079.1"/>
    </source>
</evidence>
<feature type="compositionally biased region" description="Basic and acidic residues" evidence="5">
    <location>
        <begin position="295"/>
        <end position="305"/>
    </location>
</feature>
<dbReference type="Gene3D" id="3.40.190.100">
    <property type="entry name" value="Glycine betaine-binding periplasmic protein, domain 2"/>
    <property type="match status" value="1"/>
</dbReference>
<dbReference type="SUPFAM" id="SSF53850">
    <property type="entry name" value="Periplasmic binding protein-like II"/>
    <property type="match status" value="1"/>
</dbReference>
<evidence type="ECO:0000259" key="7">
    <source>
        <dbReference type="Pfam" id="PF04069"/>
    </source>
</evidence>
<dbReference type="CDD" id="cd13639">
    <property type="entry name" value="PBP2_OpuAC_like"/>
    <property type="match status" value="1"/>
</dbReference>
<dbReference type="PANTHER" id="PTHR47737:SF1">
    <property type="entry name" value="GLYCINE BETAINE_PROLINE BETAINE TRANSPORT SYSTEM PERMEASE PROTEIN PROW"/>
    <property type="match status" value="1"/>
</dbReference>
<name>A0A3R9WT60_9BACI</name>
<dbReference type="PROSITE" id="PS51257">
    <property type="entry name" value="PROKAR_LIPOPROTEIN"/>
    <property type="match status" value="1"/>
</dbReference>
<organism evidence="8 9">
    <name type="scientific">Salibacterium salarium</name>
    <dbReference type="NCBI Taxonomy" id="284579"/>
    <lineage>
        <taxon>Bacteria</taxon>
        <taxon>Bacillati</taxon>
        <taxon>Bacillota</taxon>
        <taxon>Bacilli</taxon>
        <taxon>Bacillales</taxon>
        <taxon>Bacillaceae</taxon>
    </lineage>
</organism>
<comment type="subcellular location">
    <subcellularLocation>
        <location evidence="1">Cell membrane</location>
    </subcellularLocation>
</comment>
<keyword evidence="3" id="KW-1003">Cell membrane</keyword>
<dbReference type="OrthoDB" id="9787902at2"/>
<keyword evidence="2" id="KW-0813">Transport</keyword>
<dbReference type="Pfam" id="PF04069">
    <property type="entry name" value="OpuAC"/>
    <property type="match status" value="1"/>
</dbReference>
<dbReference type="RefSeq" id="WP_125556143.1">
    <property type="nucleotide sequence ID" value="NZ_RBVX01000010.1"/>
</dbReference>
<evidence type="ECO:0000256" key="5">
    <source>
        <dbReference type="SAM" id="MobiDB-lite"/>
    </source>
</evidence>
<dbReference type="GO" id="GO:0031460">
    <property type="term" value="P:glycine betaine transport"/>
    <property type="evidence" value="ECO:0007669"/>
    <property type="project" value="TreeGrafter"/>
</dbReference>
<feature type="domain" description="ABC-type glycine betaine transport system substrate-binding" evidence="7">
    <location>
        <begin position="52"/>
        <end position="293"/>
    </location>
</feature>
<keyword evidence="6" id="KW-0732">Signal</keyword>
<dbReference type="AlphaFoldDB" id="A0A3R9WT60"/>
<dbReference type="PANTHER" id="PTHR47737">
    <property type="entry name" value="GLYCINE BETAINE/PROLINE BETAINE TRANSPORT SYSTEM PERMEASE PROTEIN PROW"/>
    <property type="match status" value="1"/>
</dbReference>
<feature type="region of interest" description="Disordered" evidence="5">
    <location>
        <begin position="25"/>
        <end position="48"/>
    </location>
</feature>
<feature type="compositionally biased region" description="Low complexity" evidence="5">
    <location>
        <begin position="26"/>
        <end position="36"/>
    </location>
</feature>
<gene>
    <name evidence="8" type="ORF">D7Z54_12290</name>
</gene>
<proteinExistence type="predicted"/>
<evidence type="ECO:0000256" key="2">
    <source>
        <dbReference type="ARBA" id="ARBA00022448"/>
    </source>
</evidence>
<dbReference type="GO" id="GO:0005275">
    <property type="term" value="F:amine transmembrane transporter activity"/>
    <property type="evidence" value="ECO:0007669"/>
    <property type="project" value="TreeGrafter"/>
</dbReference>
<feature type="compositionally biased region" description="Acidic residues" evidence="5">
    <location>
        <begin position="279"/>
        <end position="288"/>
    </location>
</feature>
<comment type="caution">
    <text evidence="8">The sequence shown here is derived from an EMBL/GenBank/DDBJ whole genome shotgun (WGS) entry which is preliminary data.</text>
</comment>
<evidence type="ECO:0000256" key="3">
    <source>
        <dbReference type="ARBA" id="ARBA00022475"/>
    </source>
</evidence>